<feature type="domain" description="RRN6 K-rich C-terminal" evidence="3">
    <location>
        <begin position="864"/>
        <end position="988"/>
    </location>
</feature>
<feature type="compositionally biased region" description="Low complexity" evidence="1">
    <location>
        <begin position="953"/>
        <end position="964"/>
    </location>
</feature>
<dbReference type="InterPro" id="IPR019350">
    <property type="entry name" value="RNA_pol_I-sp_TIF_RRN6-like"/>
</dbReference>
<evidence type="ECO:0000259" key="3">
    <source>
        <dbReference type="Pfam" id="PF20639"/>
    </source>
</evidence>
<evidence type="ECO:0000256" key="1">
    <source>
        <dbReference type="SAM" id="MobiDB-lite"/>
    </source>
</evidence>
<dbReference type="GO" id="GO:0001179">
    <property type="term" value="F:RNA polymerase I general transcription initiation factor binding"/>
    <property type="evidence" value="ECO:0007669"/>
    <property type="project" value="TreeGrafter"/>
</dbReference>
<dbReference type="PANTHER" id="PTHR28221:SF2">
    <property type="entry name" value="RNA POLYMERASE I-SPECIFIC TRANSCRIPTION INITIATION FACTOR RRN6"/>
    <property type="match status" value="1"/>
</dbReference>
<dbReference type="OrthoDB" id="4090074at2759"/>
<organism evidence="5 6">
    <name type="scientific">Lojkania enalia</name>
    <dbReference type="NCBI Taxonomy" id="147567"/>
    <lineage>
        <taxon>Eukaryota</taxon>
        <taxon>Fungi</taxon>
        <taxon>Dikarya</taxon>
        <taxon>Ascomycota</taxon>
        <taxon>Pezizomycotina</taxon>
        <taxon>Dothideomycetes</taxon>
        <taxon>Pleosporomycetidae</taxon>
        <taxon>Pleosporales</taxon>
        <taxon>Pleosporales incertae sedis</taxon>
        <taxon>Lojkania</taxon>
    </lineage>
</organism>
<feature type="domain" description="RRN6 beta-propeller" evidence="2">
    <location>
        <begin position="108"/>
        <end position="474"/>
    </location>
</feature>
<dbReference type="InterPro" id="IPR048537">
    <property type="entry name" value="RRN6_HB"/>
</dbReference>
<feature type="compositionally biased region" description="Basic and acidic residues" evidence="1">
    <location>
        <begin position="919"/>
        <end position="928"/>
    </location>
</feature>
<proteinExistence type="predicted"/>
<dbReference type="AlphaFoldDB" id="A0A9P4N0G5"/>
<protein>
    <submittedName>
        <fullName evidence="5">Uncharacterized protein</fullName>
    </submittedName>
</protein>
<dbReference type="Pfam" id="PF10214">
    <property type="entry name" value="Rrn6_beta-prop"/>
    <property type="match status" value="1"/>
</dbReference>
<dbReference type="GO" id="GO:0001163">
    <property type="term" value="F:RNA polymerase I transcription regulatory region sequence-specific DNA binding"/>
    <property type="evidence" value="ECO:0007669"/>
    <property type="project" value="TreeGrafter"/>
</dbReference>
<accession>A0A9P4N0G5</accession>
<dbReference type="InterPro" id="IPR048535">
    <property type="entry name" value="RRN6_beta-prop"/>
</dbReference>
<evidence type="ECO:0000313" key="5">
    <source>
        <dbReference type="EMBL" id="KAF2261342.1"/>
    </source>
</evidence>
<dbReference type="GO" id="GO:0042790">
    <property type="term" value="P:nucleolar large rRNA transcription by RNA polymerase I"/>
    <property type="evidence" value="ECO:0007669"/>
    <property type="project" value="TreeGrafter"/>
</dbReference>
<feature type="domain" description="RRN6 helical bundle" evidence="4">
    <location>
        <begin position="570"/>
        <end position="748"/>
    </location>
</feature>
<dbReference type="Pfam" id="PF11578">
    <property type="entry name" value="DUF3237"/>
    <property type="match status" value="1"/>
</dbReference>
<evidence type="ECO:0000259" key="2">
    <source>
        <dbReference type="Pfam" id="PF10214"/>
    </source>
</evidence>
<dbReference type="Proteomes" id="UP000800093">
    <property type="component" value="Unassembled WGS sequence"/>
</dbReference>
<comment type="caution">
    <text evidence="5">The sequence shown here is derived from an EMBL/GenBank/DDBJ whole genome shotgun (WGS) entry which is preliminary data.</text>
</comment>
<name>A0A9P4N0G5_9PLEO</name>
<dbReference type="InterPro" id="IPR048536">
    <property type="entry name" value="Rrn6_K-rich"/>
</dbReference>
<evidence type="ECO:0000313" key="6">
    <source>
        <dbReference type="Proteomes" id="UP000800093"/>
    </source>
</evidence>
<evidence type="ECO:0000259" key="4">
    <source>
        <dbReference type="Pfam" id="PF20640"/>
    </source>
</evidence>
<dbReference type="PANTHER" id="PTHR28221">
    <property type="entry name" value="RNA POLYMERASE I-SPECIFIC TRANSCRIPTION INITIATION FACTOR RRN6"/>
    <property type="match status" value="1"/>
</dbReference>
<dbReference type="GO" id="GO:0070860">
    <property type="term" value="C:RNA polymerase I core factor complex"/>
    <property type="evidence" value="ECO:0007669"/>
    <property type="project" value="TreeGrafter"/>
</dbReference>
<feature type="compositionally biased region" description="Basic residues" evidence="1">
    <location>
        <begin position="901"/>
        <end position="918"/>
    </location>
</feature>
<keyword evidence="6" id="KW-1185">Reference proteome</keyword>
<dbReference type="Pfam" id="PF20640">
    <property type="entry name" value="Rrn6_HB"/>
    <property type="match status" value="1"/>
</dbReference>
<feature type="region of interest" description="Disordered" evidence="1">
    <location>
        <begin position="893"/>
        <end position="965"/>
    </location>
</feature>
<dbReference type="Gene3D" id="2.40.160.20">
    <property type="match status" value="1"/>
</dbReference>
<dbReference type="EMBL" id="ML986659">
    <property type="protein sequence ID" value="KAF2261342.1"/>
    <property type="molecule type" value="Genomic_DNA"/>
</dbReference>
<gene>
    <name evidence="5" type="ORF">CC78DRAFT_570583</name>
</gene>
<reference evidence="6" key="1">
    <citation type="journal article" date="2020" name="Stud. Mycol.">
        <title>101 Dothideomycetes genomes: A test case for predicting lifestyles and emergence of pathogens.</title>
        <authorList>
            <person name="Haridas S."/>
            <person name="Albert R."/>
            <person name="Binder M."/>
            <person name="Bloem J."/>
            <person name="LaButti K."/>
            <person name="Salamov A."/>
            <person name="Andreopoulos B."/>
            <person name="Baker S."/>
            <person name="Barry K."/>
            <person name="Bills G."/>
            <person name="Bluhm B."/>
            <person name="Cannon C."/>
            <person name="Castanera R."/>
            <person name="Culley D."/>
            <person name="Daum C."/>
            <person name="Ezra D."/>
            <person name="Gonzalez J."/>
            <person name="Henrissat B."/>
            <person name="Kuo A."/>
            <person name="Liang C."/>
            <person name="Lipzen A."/>
            <person name="Lutzoni F."/>
            <person name="Magnuson J."/>
            <person name="Mondo S."/>
            <person name="Nolan M."/>
            <person name="Ohm R."/>
            <person name="Pangilinan J."/>
            <person name="Park H.-J."/>
            <person name="Ramirez L."/>
            <person name="Alfaro M."/>
            <person name="Sun H."/>
            <person name="Tritt A."/>
            <person name="Yoshinaga Y."/>
            <person name="Zwiers L.-H."/>
            <person name="Turgeon B."/>
            <person name="Goodwin S."/>
            <person name="Spatafora J."/>
            <person name="Crous P."/>
            <person name="Grigoriev I."/>
        </authorList>
    </citation>
    <scope>NUCLEOTIDE SEQUENCE [LARGE SCALE GENOMIC DNA]</scope>
    <source>
        <strain evidence="6">CBS 304.66</strain>
    </source>
</reference>
<dbReference type="Pfam" id="PF20639">
    <property type="entry name" value="Rrn6_K-rich"/>
    <property type="match status" value="1"/>
</dbReference>
<sequence>MAKISPNDLNFGHFGQPIYNLDNNAWIFKRNPGKRNELRQLGSWKTVLPAAERFGDITPPEQTRRIRETQQAAKDLSRSEPVLTPSIGLLSELEAASAAIASVTRTYDPTVGDLMSFGSITTSGRKRRSKFVAAIAAGEGGTILRLVTLAKERQGWETDKGIWIEGLSMVDEDSGYWAEDAAPLQQLCFAESDNRSVFLAARFPTKTAILRPHHYESDKPPRRSPYYELPSSKIDPRPVISIDILQTGGIPHAHVAFNPDYQRQVGIVDQAGGWSIWDIEGGSRGESQTSIICSARGSISLPRVEIAEEEPHARQDGWARIMWVGDVNTVVVCNRRYLNAIDIKGDQPTPLPCVATIPKHSADWILDLKRHAQERHRFYVLTSSRLFLLEIKCLNDALENGGDRAGVVILLSWVHFRGLDDISMGLSIPTGLEEGSSLVLLYSRLNSLLTVFQFRGHELEPTIPISGSDPIDLDFHGSLQNSTNNLQRISSIYVDRMTFRESDRVKPSGIGSIYLSDGVCFYRATVVLSDLSVREALLFSIPQASEGCFVEPPSWTTMIYPPRPEPSATVVTEEDDFIVPDGLDATSRLRTPYRRLKWSEMRRVDKSHADTSDDLCTEDFSSVYDALLPQNAAQTDNKDHWNSSKELSVIIDRLQDLLLENSGLEEISCSTMFDIVKSDIVVSDIDAASSKLQNLLATEQVSDTFQFRRITSGENWIAPLPQEIPVRARQSKERLARLIAAKVVLAGICFHQQVVPDAEASALQQTGPSQAGGVLLSNLLSTSPQEREPPQIPSSPAWPQGYLPSFPTLNPALPKPELIPSVTSGSIYTPSLPATSNLTASPIGRLSERLQISKPPTTIPLSVSQVLMHWHSGTDPGAYDWGQTTRAVQGELDEGDELSAARRHKLQRKADRHLKRQRREAEAMRKAESQPQFGREGGPRSSPPPIVGLGMNSQVGSQSRSRGQATSILGSGIVQSQVEPGRHGGRAKLLKIDPRRLQPSTHSIAAVNSTQLILYVRIPEPAARLHGPRRHRCTAACRRTVGPNVSYRGPSAEWRRARRRQLLPDRDRNGSSANSRGTRAWKAWLSVETLGLMNMNRHGTGYDYIHNDVDGLHMRLDVRSQVRNKDGTLFAMYYKGTVGLTPGVKAILGGGDDAKTTEYGDSFVTFSFETGKVEYKGLENGTYVGAGHFVKEEGKKGVIVEYKVSRVVYKK</sequence>